<dbReference type="InterPro" id="IPR032675">
    <property type="entry name" value="LRR_dom_sf"/>
</dbReference>
<protein>
    <recommendedName>
        <fullName evidence="6">Aminomethyltransferase folate-binding domain-containing protein</fullName>
    </recommendedName>
</protein>
<keyword evidence="1" id="KW-0433">Leucine-rich repeat</keyword>
<dbReference type="Gene3D" id="3.80.10.10">
    <property type="entry name" value="Ribonuclease Inhibitor"/>
    <property type="match status" value="2"/>
</dbReference>
<evidence type="ECO:0000256" key="2">
    <source>
        <dbReference type="ARBA" id="ARBA00022737"/>
    </source>
</evidence>
<evidence type="ECO:0008006" key="6">
    <source>
        <dbReference type="Google" id="ProtNLM"/>
    </source>
</evidence>
<dbReference type="PROSITE" id="PS51450">
    <property type="entry name" value="LRR"/>
    <property type="match status" value="3"/>
</dbReference>
<feature type="region of interest" description="Disordered" evidence="3">
    <location>
        <begin position="300"/>
        <end position="322"/>
    </location>
</feature>
<dbReference type="AlphaFoldDB" id="A0A0D9QMG4"/>
<dbReference type="InterPro" id="IPR050836">
    <property type="entry name" value="SDS22/Internalin_LRR"/>
</dbReference>
<dbReference type="SMART" id="SM00365">
    <property type="entry name" value="LRR_SD22"/>
    <property type="match status" value="7"/>
</dbReference>
<dbReference type="InterPro" id="IPR001611">
    <property type="entry name" value="Leu-rich_rpt"/>
</dbReference>
<sequence>MEKQQFDEERGKKDEEIIAKLTILKISSVIKNGDVSNCRELILKNRNIEECEELYQMKNLQKIDLSENKIKDMSMLEMNLNLQQIILQHNLIDNINYLSNITNLVYLNLSNNKIKIMDGVCELKNLKTLILAYNEIEKVPNLANLQNLETLILKNNKIETLAKPTKVMTHLKKISLSFNKMREFCFGSHFSSVQELRLNNNKLTHVQRDVVYMTALKQLYIQNNFIMDAAILSHLCELNYLKNIVISENPFFKNMNIELLNKFIQMCKKNLTTINSVTIPPSRKFHSFLFDHANDIAAKQQNHRRNGHESKAGGGPTQMYAKRDDAHMGRNNLHIRKGDWKKKGKKDSFRFLQSLTTNDLNKIITEKDFSLYKNVPKNVLSSLDDTSAYQLCGHNVNHKKWTKGLPSLFLHNNGKILADCFLYNVKYTHEENIFSLFYMDCNIKACRMLLSILEKRKLACDVHFSQMSNIAVYQLLPSACVLQGGISKVDAVGIDGDTATKVKDELSTLSNDPGIFLLSKDARNDHLGYRMYQMKREGQKLIDEKRDKGESIIMTTDFVHSPLSKTPSEGIDQISSENKKEPCEMLLSFVKEEKVNLPATFMYDYMKLNLGVVENLYSNDPLFGDVTEEVASDSHVSTVYGGPSASDTANGAKGNMDRDSFKYKDLSPFDLNYDKLNYLAKDKGCYVGQEAINRTRNEIFINKYQLTMCVNYDYLDMFLENCDSLNKTILADSFFQKYIKRINDRSLLKPTFFLLKNASRNLERAINYEQQFNVIVQKGCAKGGDSANSSDIANGTIVGNVFFYNHVMGLCFLIKKRIALVSGDIYSAASNVYIKNKVGEEHHRVCLFPFNYHSKAF</sequence>
<evidence type="ECO:0000256" key="1">
    <source>
        <dbReference type="ARBA" id="ARBA00022614"/>
    </source>
</evidence>
<dbReference type="Gene3D" id="2.40.30.160">
    <property type="match status" value="1"/>
</dbReference>
<proteinExistence type="predicted"/>
<dbReference type="InterPro" id="IPR003591">
    <property type="entry name" value="Leu-rich_rpt_typical-subtyp"/>
</dbReference>
<accession>A0A0D9QMG4</accession>
<dbReference type="PANTHER" id="PTHR46652:SF7">
    <property type="entry name" value="LEUCINE-RICH REPEAT AND IQ DOMAIN-CONTAINING PROTEIN 1"/>
    <property type="match status" value="1"/>
</dbReference>
<dbReference type="SUPFAM" id="SSF103025">
    <property type="entry name" value="Folate-binding domain"/>
    <property type="match status" value="2"/>
</dbReference>
<name>A0A0D9QMG4_PLAFR</name>
<dbReference type="EMBL" id="KQ001683">
    <property type="protein sequence ID" value="KJP86926.1"/>
    <property type="molecule type" value="Genomic_DNA"/>
</dbReference>
<dbReference type="Proteomes" id="UP000054561">
    <property type="component" value="Unassembled WGS sequence"/>
</dbReference>
<keyword evidence="5" id="KW-1185">Reference proteome</keyword>
<evidence type="ECO:0000313" key="5">
    <source>
        <dbReference type="Proteomes" id="UP000054561"/>
    </source>
</evidence>
<dbReference type="VEuPathDB" id="PlasmoDB:AK88_03435"/>
<evidence type="ECO:0000256" key="3">
    <source>
        <dbReference type="SAM" id="MobiDB-lite"/>
    </source>
</evidence>
<dbReference type="InterPro" id="IPR025875">
    <property type="entry name" value="Leu-rich_rpt_4"/>
</dbReference>
<keyword evidence="2" id="KW-0677">Repeat</keyword>
<dbReference type="SMART" id="SM00369">
    <property type="entry name" value="LRR_TYP"/>
    <property type="match status" value="4"/>
</dbReference>
<reference evidence="4 5" key="1">
    <citation type="submission" date="2014-03" db="EMBL/GenBank/DDBJ databases">
        <title>The Genome Sequence of Plasmodium fragile nilgiri.</title>
        <authorList>
            <consortium name="The Broad Institute Genomics Platform"/>
            <consortium name="The Broad Institute Genome Sequencing Center for Infectious Disease"/>
            <person name="Neafsey D."/>
            <person name="Duraisingh M."/>
            <person name="Young S.K."/>
            <person name="Zeng Q."/>
            <person name="Gargeya S."/>
            <person name="Abouelleil A."/>
            <person name="Alvarado L."/>
            <person name="Chapman S.B."/>
            <person name="Gainer-Dewar J."/>
            <person name="Goldberg J."/>
            <person name="Griggs A."/>
            <person name="Gujja S."/>
            <person name="Hansen M."/>
            <person name="Howarth C."/>
            <person name="Imamovic A."/>
            <person name="Larimer J."/>
            <person name="Pearson M."/>
            <person name="Poon T.W."/>
            <person name="Priest M."/>
            <person name="Roberts A."/>
            <person name="Saif S."/>
            <person name="Shea T."/>
            <person name="Sykes S."/>
            <person name="Wortman J."/>
            <person name="Nusbaum C."/>
            <person name="Birren B."/>
        </authorList>
    </citation>
    <scope>NUCLEOTIDE SEQUENCE [LARGE SCALE GENOMIC DNA]</scope>
    <source>
        <strain evidence="5">nilgiri</strain>
    </source>
</reference>
<gene>
    <name evidence="4" type="ORF">AK88_03435</name>
</gene>
<dbReference type="GeneID" id="24268749"/>
<dbReference type="Pfam" id="PF12799">
    <property type="entry name" value="LRR_4"/>
    <property type="match status" value="1"/>
</dbReference>
<dbReference type="SUPFAM" id="SSF52058">
    <property type="entry name" value="L domain-like"/>
    <property type="match status" value="1"/>
</dbReference>
<evidence type="ECO:0000313" key="4">
    <source>
        <dbReference type="EMBL" id="KJP86926.1"/>
    </source>
</evidence>
<dbReference type="PANTHER" id="PTHR46652">
    <property type="entry name" value="LEUCINE-RICH REPEAT AND IQ DOMAIN-CONTAINING PROTEIN 1-RELATED"/>
    <property type="match status" value="1"/>
</dbReference>
<dbReference type="RefSeq" id="XP_012336475.1">
    <property type="nucleotide sequence ID" value="XM_012481052.1"/>
</dbReference>
<organism evidence="4 5">
    <name type="scientific">Plasmodium fragile</name>
    <dbReference type="NCBI Taxonomy" id="5857"/>
    <lineage>
        <taxon>Eukaryota</taxon>
        <taxon>Sar</taxon>
        <taxon>Alveolata</taxon>
        <taxon>Apicomplexa</taxon>
        <taxon>Aconoidasida</taxon>
        <taxon>Haemosporida</taxon>
        <taxon>Plasmodiidae</taxon>
        <taxon>Plasmodium</taxon>
        <taxon>Plasmodium (Plasmodium)</taxon>
    </lineage>
</organism>
<dbReference type="OrthoDB" id="191995at2759"/>